<accession>A0ABZ0Z5M2</accession>
<dbReference type="EMBL" id="OR769223">
    <property type="protein sequence ID" value="WQJ53517.1"/>
    <property type="molecule type" value="Genomic_DNA"/>
</dbReference>
<keyword evidence="2" id="KW-1185">Reference proteome</keyword>
<reference evidence="1 2" key="1">
    <citation type="submission" date="2023-11" db="EMBL/GenBank/DDBJ databases">
        <authorList>
            <person name="Cook R."/>
            <person name="Crisci M."/>
            <person name="Pye H."/>
            <person name="Adriaenssens E."/>
            <person name="Santini J."/>
        </authorList>
    </citation>
    <scope>NUCLEOTIDE SEQUENCE [LARGE SCALE GENOMIC DNA]</scope>
    <source>
        <strain evidence="1">Lak_Megaphage_Sonny</strain>
    </source>
</reference>
<name>A0ABZ0Z5M2_9CAUD</name>
<evidence type="ECO:0000313" key="1">
    <source>
        <dbReference type="EMBL" id="WQJ53517.1"/>
    </source>
</evidence>
<organism evidence="1 2">
    <name type="scientific">phage Lak_Megaphage_Sonny</name>
    <dbReference type="NCBI Taxonomy" id="3109229"/>
    <lineage>
        <taxon>Viruses</taxon>
        <taxon>Duplodnaviria</taxon>
        <taxon>Heunggongvirae</taxon>
        <taxon>Uroviricota</taxon>
        <taxon>Caudoviricetes</taxon>
        <taxon>Caudoviricetes code 15 clade</taxon>
    </lineage>
</organism>
<proteinExistence type="predicted"/>
<protein>
    <submittedName>
        <fullName evidence="1">Uncharacterized protein</fullName>
    </submittedName>
</protein>
<sequence length="189" mass="22055">MNKKLTDLSNPASINDVNLYVKDDRLMIKKCEGHMRVIDYVTSRYGQSALPIFGVRYKYKEPGYPEYGYQIFVGEVPYKNKDGEWTTKHKVPTFEIITFKGSDFIDIEPDIPHIIRIQTDEKNLLDNIKAEKRNETNRAKINQLENAITYCSFSTYIKGLYNRITRAWFTLFPKKPAPLENCETQCPAR</sequence>
<evidence type="ECO:0000313" key="2">
    <source>
        <dbReference type="Proteomes" id="UP001358193"/>
    </source>
</evidence>
<dbReference type="Proteomes" id="UP001358193">
    <property type="component" value="Segment"/>
</dbReference>